<keyword evidence="3" id="KW-0238">DNA-binding</keyword>
<keyword evidence="1" id="KW-0678">Repressor</keyword>
<evidence type="ECO:0000256" key="2">
    <source>
        <dbReference type="ARBA" id="ARBA00023015"/>
    </source>
</evidence>
<proteinExistence type="predicted"/>
<dbReference type="SMART" id="SM00354">
    <property type="entry name" value="HTH_LACI"/>
    <property type="match status" value="1"/>
</dbReference>
<evidence type="ECO:0000256" key="1">
    <source>
        <dbReference type="ARBA" id="ARBA00022491"/>
    </source>
</evidence>
<gene>
    <name evidence="7" type="ORF">NQ502_03450</name>
</gene>
<keyword evidence="5" id="KW-0175">Coiled coil</keyword>
<dbReference type="Pfam" id="PF13416">
    <property type="entry name" value="SBP_bac_8"/>
    <property type="match status" value="1"/>
</dbReference>
<keyword evidence="4" id="KW-0804">Transcription</keyword>
<dbReference type="RefSeq" id="WP_028530010.1">
    <property type="nucleotide sequence ID" value="NZ_CABLBR010000039.1"/>
</dbReference>
<dbReference type="Proteomes" id="UP001060164">
    <property type="component" value="Chromosome"/>
</dbReference>
<dbReference type="InterPro" id="IPR010982">
    <property type="entry name" value="Lambda_DNA-bd_dom_sf"/>
</dbReference>
<reference evidence="7" key="1">
    <citation type="journal article" date="2022" name="Cell">
        <title>Design, construction, and in vivo augmentation of a complex gut microbiome.</title>
        <authorList>
            <person name="Cheng A.G."/>
            <person name="Ho P.Y."/>
            <person name="Aranda-Diaz A."/>
            <person name="Jain S."/>
            <person name="Yu F.B."/>
            <person name="Meng X."/>
            <person name="Wang M."/>
            <person name="Iakiviak M."/>
            <person name="Nagashima K."/>
            <person name="Zhao A."/>
            <person name="Murugkar P."/>
            <person name="Patil A."/>
            <person name="Atabakhsh K."/>
            <person name="Weakley A."/>
            <person name="Yan J."/>
            <person name="Brumbaugh A.R."/>
            <person name="Higginbottom S."/>
            <person name="Dimas A."/>
            <person name="Shiver A.L."/>
            <person name="Deutschbauer A."/>
            <person name="Neff N."/>
            <person name="Sonnenburg J.L."/>
            <person name="Huang K.C."/>
            <person name="Fischbach M.A."/>
        </authorList>
    </citation>
    <scope>NUCLEOTIDE SEQUENCE</scope>
    <source>
        <strain evidence="7">DSM 19829</strain>
    </source>
</reference>
<dbReference type="SUPFAM" id="SSF53850">
    <property type="entry name" value="Periplasmic binding protein-like II"/>
    <property type="match status" value="1"/>
</dbReference>
<dbReference type="Pfam" id="PF00356">
    <property type="entry name" value="LacI"/>
    <property type="match status" value="1"/>
</dbReference>
<dbReference type="PROSITE" id="PS50932">
    <property type="entry name" value="HTH_LACI_2"/>
    <property type="match status" value="1"/>
</dbReference>
<protein>
    <submittedName>
        <fullName evidence="7">Extracellular solute-binding protein</fullName>
    </submittedName>
</protein>
<evidence type="ECO:0000256" key="3">
    <source>
        <dbReference type="ARBA" id="ARBA00023125"/>
    </source>
</evidence>
<evidence type="ECO:0000259" key="6">
    <source>
        <dbReference type="PROSITE" id="PS50932"/>
    </source>
</evidence>
<accession>A0ABY5VIJ1</accession>
<sequence>MATIKDVAKLAGVSIATVSNVLNGKVSAESEKYRLVQEAVRELNYRPNYNAQNLKKGKTKLIGVLLPELESPYQDIYFGMCKIFEGKQYYPILKLTGNDYLLEQDMLQSYLDMGVSGIIAVPARPQASSVYKEIEKRKIPLVVVERRLEGIDCNYVVFDNATLIRHQVQEFQGKWKPEEILLLHRKGYYTSDEDFRRGFLQSGQGMEENIIAVSSECDESFKKVYEQFVARKDGIRCVLTSTLGLARVTYEVAEMLKQEVQIYALADDGWNMHNVYKNIHTIKRDMIMAGMKAGQMIAEQEEHQGDIQTFYLKRKPPEKKTEVYVSDSKKELKVLALDSEATDVLEKLSVAVDAGSNLHVTYDKKSYAELKEALDREMASPVCNYDIVMIDKPWLPHYTSQEFLYELRRDLGQDMLKQYPEVIRKSFSPYDKRRCVLPVISSIQAIYYRKDWFEDLDTKAAFQGQYGVPLALPRSWKEYNMICEFFTREFNPDSPFEYGTTINSADKLSLVSEFYPRQWAFNGTVVDRWGDVVLSQDGNVRALNNLRETYRFCKRETQYETMDDEMFSAILHGEVAMVMGYASHYNPQKYKEQTCAHLLGVTRVPKGKSMLGGYCMGINNKSHNIREACEYLRWMISDEMSIANMRMNGCIPTYAVYNHTGLRLKYPWMDLVSQSFANGGSRDKVIAADGKQILPEAVDNVLGEMLIEALNSNRETEELLSEAEEKVLKMIENSFETF</sequence>
<dbReference type="Gene3D" id="1.10.260.40">
    <property type="entry name" value="lambda repressor-like DNA-binding domains"/>
    <property type="match status" value="1"/>
</dbReference>
<dbReference type="Gene3D" id="3.40.190.10">
    <property type="entry name" value="Periplasmic binding protein-like II"/>
    <property type="match status" value="1"/>
</dbReference>
<dbReference type="CDD" id="cd01392">
    <property type="entry name" value="HTH_LacI"/>
    <property type="match status" value="1"/>
</dbReference>
<evidence type="ECO:0000313" key="8">
    <source>
        <dbReference type="Proteomes" id="UP001060164"/>
    </source>
</evidence>
<dbReference type="EMBL" id="CP102290">
    <property type="protein sequence ID" value="UWP60127.1"/>
    <property type="molecule type" value="Genomic_DNA"/>
</dbReference>
<dbReference type="Gene3D" id="3.40.50.2300">
    <property type="match status" value="1"/>
</dbReference>
<dbReference type="PROSITE" id="PS00356">
    <property type="entry name" value="HTH_LACI_1"/>
    <property type="match status" value="1"/>
</dbReference>
<dbReference type="InterPro" id="IPR000843">
    <property type="entry name" value="HTH_LacI"/>
</dbReference>
<dbReference type="SUPFAM" id="SSF47413">
    <property type="entry name" value="lambda repressor-like DNA-binding domains"/>
    <property type="match status" value="1"/>
</dbReference>
<feature type="coiled-coil region" evidence="5">
    <location>
        <begin position="706"/>
        <end position="733"/>
    </location>
</feature>
<dbReference type="PANTHER" id="PTHR30146">
    <property type="entry name" value="LACI-RELATED TRANSCRIPTIONAL REPRESSOR"/>
    <property type="match status" value="1"/>
</dbReference>
<evidence type="ECO:0000313" key="7">
    <source>
        <dbReference type="EMBL" id="UWP60127.1"/>
    </source>
</evidence>
<evidence type="ECO:0000256" key="4">
    <source>
        <dbReference type="ARBA" id="ARBA00023163"/>
    </source>
</evidence>
<dbReference type="InterPro" id="IPR006059">
    <property type="entry name" value="SBP"/>
</dbReference>
<feature type="domain" description="HTH lacI-type" evidence="6">
    <location>
        <begin position="2"/>
        <end position="56"/>
    </location>
</feature>
<keyword evidence="2" id="KW-0805">Transcription regulation</keyword>
<name>A0ABY5VIJ1_9FIRM</name>
<dbReference type="InterPro" id="IPR028082">
    <property type="entry name" value="Peripla_BP_I"/>
</dbReference>
<dbReference type="PRINTS" id="PR00036">
    <property type="entry name" value="HTHLACI"/>
</dbReference>
<keyword evidence="8" id="KW-1185">Reference proteome</keyword>
<dbReference type="SUPFAM" id="SSF53822">
    <property type="entry name" value="Periplasmic binding protein-like I"/>
    <property type="match status" value="1"/>
</dbReference>
<organism evidence="7 8">
    <name type="scientific">Ruminococcus gauvreauii</name>
    <dbReference type="NCBI Taxonomy" id="438033"/>
    <lineage>
        <taxon>Bacteria</taxon>
        <taxon>Bacillati</taxon>
        <taxon>Bacillota</taxon>
        <taxon>Clostridia</taxon>
        <taxon>Eubacteriales</taxon>
        <taxon>Oscillospiraceae</taxon>
        <taxon>Ruminococcus</taxon>
    </lineage>
</organism>
<evidence type="ECO:0000256" key="5">
    <source>
        <dbReference type="SAM" id="Coils"/>
    </source>
</evidence>
<dbReference type="PANTHER" id="PTHR30146:SF148">
    <property type="entry name" value="HTH-TYPE TRANSCRIPTIONAL REPRESSOR PURR-RELATED"/>
    <property type="match status" value="1"/>
</dbReference>